<evidence type="ECO:0000313" key="5">
    <source>
        <dbReference type="EMBL" id="NYJ01456.1"/>
    </source>
</evidence>
<dbReference type="GO" id="GO:0005886">
    <property type="term" value="C:plasma membrane"/>
    <property type="evidence" value="ECO:0007669"/>
    <property type="project" value="TreeGrafter"/>
</dbReference>
<evidence type="ECO:0000256" key="1">
    <source>
        <dbReference type="ARBA" id="ARBA00009108"/>
    </source>
</evidence>
<dbReference type="PANTHER" id="PTHR37313:SF1">
    <property type="entry name" value="UPF0749 PROTEIN RV1823"/>
    <property type="match status" value="1"/>
</dbReference>
<dbReference type="Pfam" id="PF05949">
    <property type="entry name" value="DUF881"/>
    <property type="match status" value="1"/>
</dbReference>
<feature type="coiled-coil region" evidence="2">
    <location>
        <begin position="84"/>
        <end position="118"/>
    </location>
</feature>
<dbReference type="RefSeq" id="WP_179667940.1">
    <property type="nucleotide sequence ID" value="NZ_JACCFP010000001.1"/>
</dbReference>
<evidence type="ECO:0000256" key="2">
    <source>
        <dbReference type="SAM" id="Coils"/>
    </source>
</evidence>
<protein>
    <submittedName>
        <fullName evidence="5">Uncharacterized protein YlxW (UPF0749 family)</fullName>
    </submittedName>
</protein>
<keyword evidence="4" id="KW-1133">Transmembrane helix</keyword>
<feature type="compositionally biased region" description="Basic and acidic residues" evidence="3">
    <location>
        <begin position="287"/>
        <end position="299"/>
    </location>
</feature>
<feature type="transmembrane region" description="Helical" evidence="4">
    <location>
        <begin position="50"/>
        <end position="71"/>
    </location>
</feature>
<dbReference type="InterPro" id="IPR010273">
    <property type="entry name" value="DUF881"/>
</dbReference>
<evidence type="ECO:0000256" key="4">
    <source>
        <dbReference type="SAM" id="Phobius"/>
    </source>
</evidence>
<keyword evidence="2" id="KW-0175">Coiled coil</keyword>
<gene>
    <name evidence="5" type="ORF">HNR19_002154</name>
</gene>
<sequence>MTDEPTREPDLLDRARTPLLTLITRESLDQDYITVAKRGPRDPDAAPRSIGRVGVVAVVALFGVLVTVAGVQTSRNAAATDASRESLIERIEARREALRNAQARVADLRAENTVKEARLLEVNNVHNDVLGDLLALEGQTGFAPVSGEGIEIRLDNPELADENSMIRDSDLALLVNALWEAGAEAVSINNQRIAVVSAIRNVGPVVKINHIGLAPPYTILAIGDRSTLASEALLETASGLAFSSLATQYGFTYTTDNMEEIQIPAAPPQLRRLRSAEQESEQESEEDAGRDRLEGEGTS</sequence>
<keyword evidence="4" id="KW-0812">Transmembrane</keyword>
<comment type="similarity">
    <text evidence="1">Belongs to the UPF0749 family.</text>
</comment>
<evidence type="ECO:0000313" key="6">
    <source>
        <dbReference type="Proteomes" id="UP000530424"/>
    </source>
</evidence>
<keyword evidence="6" id="KW-1185">Reference proteome</keyword>
<dbReference type="Proteomes" id="UP000530424">
    <property type="component" value="Unassembled WGS sequence"/>
</dbReference>
<comment type="caution">
    <text evidence="5">The sequence shown here is derived from an EMBL/GenBank/DDBJ whole genome shotgun (WGS) entry which is preliminary data.</text>
</comment>
<proteinExistence type="inferred from homology"/>
<accession>A0A853C366</accession>
<dbReference type="AlphaFoldDB" id="A0A853C366"/>
<dbReference type="Gene3D" id="3.30.70.1880">
    <property type="entry name" value="Protein of unknown function DUF881"/>
    <property type="match status" value="1"/>
</dbReference>
<organism evidence="5 6">
    <name type="scientific">Nocardioides thalensis</name>
    <dbReference type="NCBI Taxonomy" id="1914755"/>
    <lineage>
        <taxon>Bacteria</taxon>
        <taxon>Bacillati</taxon>
        <taxon>Actinomycetota</taxon>
        <taxon>Actinomycetes</taxon>
        <taxon>Propionibacteriales</taxon>
        <taxon>Nocardioidaceae</taxon>
        <taxon>Nocardioides</taxon>
    </lineage>
</organism>
<dbReference type="EMBL" id="JACCFP010000001">
    <property type="protein sequence ID" value="NYJ01456.1"/>
    <property type="molecule type" value="Genomic_DNA"/>
</dbReference>
<feature type="region of interest" description="Disordered" evidence="3">
    <location>
        <begin position="271"/>
        <end position="299"/>
    </location>
</feature>
<evidence type="ECO:0000256" key="3">
    <source>
        <dbReference type="SAM" id="MobiDB-lite"/>
    </source>
</evidence>
<reference evidence="5 6" key="1">
    <citation type="submission" date="2020-07" db="EMBL/GenBank/DDBJ databases">
        <title>Sequencing the genomes of 1000 actinobacteria strains.</title>
        <authorList>
            <person name="Klenk H.-P."/>
        </authorList>
    </citation>
    <scope>NUCLEOTIDE SEQUENCE [LARGE SCALE GENOMIC DNA]</scope>
    <source>
        <strain evidence="5 6">DSM 103833</strain>
    </source>
</reference>
<name>A0A853C366_9ACTN</name>
<keyword evidence="4" id="KW-0472">Membrane</keyword>
<dbReference type="PANTHER" id="PTHR37313">
    <property type="entry name" value="UPF0749 PROTEIN RV1825"/>
    <property type="match status" value="1"/>
</dbReference>